<dbReference type="Proteomes" id="UP001529510">
    <property type="component" value="Unassembled WGS sequence"/>
</dbReference>
<accession>A0ABD0PKU3</accession>
<dbReference type="AlphaFoldDB" id="A0ABD0PKU3"/>
<evidence type="ECO:0000313" key="1">
    <source>
        <dbReference type="EMBL" id="KAL0174674.1"/>
    </source>
</evidence>
<proteinExistence type="predicted"/>
<gene>
    <name evidence="1" type="ORF">M9458_030642</name>
</gene>
<keyword evidence="2" id="KW-1185">Reference proteome</keyword>
<evidence type="ECO:0000313" key="2">
    <source>
        <dbReference type="Proteomes" id="UP001529510"/>
    </source>
</evidence>
<feature type="non-terminal residue" evidence="1">
    <location>
        <position position="1"/>
    </location>
</feature>
<reference evidence="1 2" key="1">
    <citation type="submission" date="2024-05" db="EMBL/GenBank/DDBJ databases">
        <title>Genome sequencing and assembly of Indian major carp, Cirrhinus mrigala (Hamilton, 1822).</title>
        <authorList>
            <person name="Mohindra V."/>
            <person name="Chowdhury L.M."/>
            <person name="Lal K."/>
            <person name="Jena J.K."/>
        </authorList>
    </citation>
    <scope>NUCLEOTIDE SEQUENCE [LARGE SCALE GENOMIC DNA]</scope>
    <source>
        <strain evidence="1">CM1030</strain>
        <tissue evidence="1">Blood</tissue>
    </source>
</reference>
<name>A0ABD0PKU3_CIRMR</name>
<protein>
    <submittedName>
        <fullName evidence="1">Uncharacterized protein</fullName>
    </submittedName>
</protein>
<sequence length="52" mass="6200">ARPEDYAKEFLAHQIPISFHKHWNIDPIAVFNKWLKNDKHTEGLQKSTKEEL</sequence>
<dbReference type="EMBL" id="JAMKFB020000015">
    <property type="protein sequence ID" value="KAL0174674.1"/>
    <property type="molecule type" value="Genomic_DNA"/>
</dbReference>
<organism evidence="1 2">
    <name type="scientific">Cirrhinus mrigala</name>
    <name type="common">Mrigala</name>
    <dbReference type="NCBI Taxonomy" id="683832"/>
    <lineage>
        <taxon>Eukaryota</taxon>
        <taxon>Metazoa</taxon>
        <taxon>Chordata</taxon>
        <taxon>Craniata</taxon>
        <taxon>Vertebrata</taxon>
        <taxon>Euteleostomi</taxon>
        <taxon>Actinopterygii</taxon>
        <taxon>Neopterygii</taxon>
        <taxon>Teleostei</taxon>
        <taxon>Ostariophysi</taxon>
        <taxon>Cypriniformes</taxon>
        <taxon>Cyprinidae</taxon>
        <taxon>Labeoninae</taxon>
        <taxon>Labeonini</taxon>
        <taxon>Cirrhinus</taxon>
    </lineage>
</organism>
<comment type="caution">
    <text evidence="1">The sequence shown here is derived from an EMBL/GenBank/DDBJ whole genome shotgun (WGS) entry which is preliminary data.</text>
</comment>